<dbReference type="GO" id="GO:0006817">
    <property type="term" value="P:phosphate ion transport"/>
    <property type="evidence" value="ECO:0007669"/>
    <property type="project" value="UniProtKB-UniRule"/>
</dbReference>
<evidence type="ECO:0000259" key="11">
    <source>
        <dbReference type="Pfam" id="PF12849"/>
    </source>
</evidence>
<comment type="function">
    <text evidence="1">Part of the ABC transporter complex PstSACB involved in phosphate import.</text>
</comment>
<dbReference type="InterPro" id="IPR050811">
    <property type="entry name" value="Phosphate_ABC_transporter"/>
</dbReference>
<keyword evidence="10" id="KW-0472">Membrane</keyword>
<keyword evidence="9 10" id="KW-0449">Lipoprotein</keyword>
<dbReference type="AlphaFoldDB" id="A0A1I7HJ88"/>
<evidence type="ECO:0000313" key="12">
    <source>
        <dbReference type="EMBL" id="SFU60844.1"/>
    </source>
</evidence>
<keyword evidence="10" id="KW-1003">Cell membrane</keyword>
<evidence type="ECO:0000256" key="7">
    <source>
        <dbReference type="ARBA" id="ARBA00022729"/>
    </source>
</evidence>
<keyword evidence="8 10" id="KW-0564">Palmitate</keyword>
<sequence>MKKKSLKKVMTGVTILTLACAMLLTGCGKSSGGSSAKSGGDLSGNVSTNGSTSMEKVIGGLSEQFMNDNSGVKITYDATGSGTGIEAAKKGTCDIGLASRDLTPEEKKAGLVQKTIALDGIAIIVNEKSPVKDLTVKQIADIYTGKITSWSQVGGSAKKIAAIGREAGSGTRDGFETITNTADKCKLSQELTSTGGVIEAVRNSQNAIGYASFSDAENQKGIRILTVGGVKCSEETISNGKYKIQRNFNLITKKGQKLSKQAQAFYDYMTSKDANDLIMKAGVVPAGK</sequence>
<dbReference type="EMBL" id="FPBT01000018">
    <property type="protein sequence ID" value="SFU60844.1"/>
    <property type="molecule type" value="Genomic_DNA"/>
</dbReference>
<feature type="signal peptide" evidence="10">
    <location>
        <begin position="1"/>
        <end position="21"/>
    </location>
</feature>
<dbReference type="GO" id="GO:0005886">
    <property type="term" value="C:plasma membrane"/>
    <property type="evidence" value="ECO:0007669"/>
    <property type="project" value="UniProtKB-SubCell"/>
</dbReference>
<dbReference type="Proteomes" id="UP000198817">
    <property type="component" value="Unassembled WGS sequence"/>
</dbReference>
<keyword evidence="5 10" id="KW-0813">Transport</keyword>
<dbReference type="InterPro" id="IPR011862">
    <property type="entry name" value="Phos-bd"/>
</dbReference>
<keyword evidence="6 10" id="KW-0592">Phosphate transport</keyword>
<evidence type="ECO:0000256" key="6">
    <source>
        <dbReference type="ARBA" id="ARBA00022592"/>
    </source>
</evidence>
<comment type="subcellular location">
    <subcellularLocation>
        <location evidence="2 10">Cell membrane</location>
        <topology evidence="2 10">Lipid-anchor</topology>
    </subcellularLocation>
</comment>
<dbReference type="Gene3D" id="3.40.190.10">
    <property type="entry name" value="Periplasmic binding protein-like II"/>
    <property type="match status" value="2"/>
</dbReference>
<evidence type="ECO:0000256" key="9">
    <source>
        <dbReference type="ARBA" id="ARBA00023288"/>
    </source>
</evidence>
<dbReference type="OrthoDB" id="9790048at2"/>
<reference evidence="12 13" key="1">
    <citation type="submission" date="2016-10" db="EMBL/GenBank/DDBJ databases">
        <authorList>
            <person name="de Groot N.N."/>
        </authorList>
    </citation>
    <scope>NUCLEOTIDE SEQUENCE [LARGE SCALE GENOMIC DNA]</scope>
    <source>
        <strain evidence="12 13">KHGC13</strain>
    </source>
</reference>
<comment type="similarity">
    <text evidence="3 10">Belongs to the PstS family.</text>
</comment>
<name>A0A1I7HJ88_9FIRM</name>
<dbReference type="SUPFAM" id="SSF53850">
    <property type="entry name" value="Periplasmic binding protein-like II"/>
    <property type="match status" value="1"/>
</dbReference>
<dbReference type="STRING" id="155865.SAMN05216515_11919"/>
<gene>
    <name evidence="12" type="ORF">SAMN05216508_11819</name>
</gene>
<protein>
    <recommendedName>
        <fullName evidence="10">Phosphate-binding protein</fullName>
    </recommendedName>
</protein>
<comment type="function">
    <text evidence="10">Involved in the system for phosphate transport across the cytoplasmic membrane.</text>
</comment>
<dbReference type="PANTHER" id="PTHR30570:SF1">
    <property type="entry name" value="PHOSPHATE-BINDING PROTEIN PSTS"/>
    <property type="match status" value="1"/>
</dbReference>
<evidence type="ECO:0000256" key="2">
    <source>
        <dbReference type="ARBA" id="ARBA00004193"/>
    </source>
</evidence>
<dbReference type="PROSITE" id="PS51257">
    <property type="entry name" value="PROKAR_LIPOPROTEIN"/>
    <property type="match status" value="1"/>
</dbReference>
<evidence type="ECO:0000313" key="13">
    <source>
        <dbReference type="Proteomes" id="UP000198817"/>
    </source>
</evidence>
<feature type="domain" description="PBP" evidence="11">
    <location>
        <begin position="38"/>
        <end position="272"/>
    </location>
</feature>
<evidence type="ECO:0000256" key="8">
    <source>
        <dbReference type="ARBA" id="ARBA00023139"/>
    </source>
</evidence>
<dbReference type="CDD" id="cd13653">
    <property type="entry name" value="PBP2_phosphate_like_1"/>
    <property type="match status" value="1"/>
</dbReference>
<feature type="chain" id="PRO_5039756728" description="Phosphate-binding protein" evidence="10">
    <location>
        <begin position="22"/>
        <end position="288"/>
    </location>
</feature>
<dbReference type="InterPro" id="IPR024370">
    <property type="entry name" value="PBP_domain"/>
</dbReference>
<dbReference type="RefSeq" id="WP_090471580.1">
    <property type="nucleotide sequence ID" value="NZ_FOWF01000019.1"/>
</dbReference>
<organism evidence="12 13">
    <name type="scientific">Eubacterium pyruvativorans</name>
    <dbReference type="NCBI Taxonomy" id="155865"/>
    <lineage>
        <taxon>Bacteria</taxon>
        <taxon>Bacillati</taxon>
        <taxon>Bacillota</taxon>
        <taxon>Clostridia</taxon>
        <taxon>Eubacteriales</taxon>
        <taxon>Eubacteriaceae</taxon>
        <taxon>Eubacterium</taxon>
    </lineage>
</organism>
<dbReference type="Pfam" id="PF12849">
    <property type="entry name" value="PBP_like_2"/>
    <property type="match status" value="1"/>
</dbReference>
<evidence type="ECO:0000256" key="4">
    <source>
        <dbReference type="ARBA" id="ARBA00011529"/>
    </source>
</evidence>
<proteinExistence type="inferred from homology"/>
<dbReference type="PANTHER" id="PTHR30570">
    <property type="entry name" value="PERIPLASMIC PHOSPHATE BINDING COMPONENT OF PHOSPHATE ABC TRANSPORTER"/>
    <property type="match status" value="1"/>
</dbReference>
<evidence type="ECO:0000256" key="3">
    <source>
        <dbReference type="ARBA" id="ARBA00008725"/>
    </source>
</evidence>
<dbReference type="GO" id="GO:0042301">
    <property type="term" value="F:phosphate ion binding"/>
    <property type="evidence" value="ECO:0007669"/>
    <property type="project" value="UniProtKB-UniRule"/>
</dbReference>
<evidence type="ECO:0000256" key="5">
    <source>
        <dbReference type="ARBA" id="ARBA00022448"/>
    </source>
</evidence>
<accession>A0A1I7HJ88</accession>
<evidence type="ECO:0000256" key="10">
    <source>
        <dbReference type="RuleBase" id="RU367119"/>
    </source>
</evidence>
<keyword evidence="7 10" id="KW-0732">Signal</keyword>
<keyword evidence="13" id="KW-1185">Reference proteome</keyword>
<dbReference type="NCBIfam" id="TIGR02136">
    <property type="entry name" value="ptsS_2"/>
    <property type="match status" value="1"/>
</dbReference>
<evidence type="ECO:0000256" key="1">
    <source>
        <dbReference type="ARBA" id="ARBA00002841"/>
    </source>
</evidence>
<comment type="subunit">
    <text evidence="4 10">The complex is composed of two ATP-binding proteins (PstB), two transmembrane proteins (PstC and PstA) and a solute-binding protein (PstS).</text>
</comment>